<proteinExistence type="inferred from homology"/>
<protein>
    <submittedName>
        <fullName evidence="9">Sulfatase-like hydrolase/transferase</fullName>
    </submittedName>
</protein>
<dbReference type="OrthoDB" id="9764377at2"/>
<comment type="cofactor">
    <cofactor evidence="1">
        <name>Ca(2+)</name>
        <dbReference type="ChEBI" id="CHEBI:29108"/>
    </cofactor>
</comment>
<dbReference type="InterPro" id="IPR017850">
    <property type="entry name" value="Alkaline_phosphatase_core_sf"/>
</dbReference>
<keyword evidence="4 7" id="KW-0732">Signal</keyword>
<dbReference type="InterPro" id="IPR000917">
    <property type="entry name" value="Sulfatase_N"/>
</dbReference>
<sequence length="562" mass="62714">MLKSNLLRTATCLALLPFLCTCGPAQNSTEANEPTGQKTNIVFILADDFGITDAQGYAARFTNSKPTETFYETPNLNRLMAEGVSFSQAYATQLCSPTRAGILSGKYAPRLGFMTAMPLRETYYNQALPVPEGYYAHDVLDHRDNIETERAWDNGTSNSALPANAPEDEGRDILSLAEALPDHQSAFIGKWHIGGFGAAGHQPADQGFEPLAWFDAGGSAYYNWRRGWNNKSKTRYPEIPQSEWAIGDAGDSTGQNYLTDDLTQQAINYLEERAADKNGKPFFLYFSHFAVHSPYQGIKEETEYFSGKANRGNNGHNDPVYASMLKGLDRSVGAIMDQLKRSGLDQNTTIIFMSDNGGIDRKITPKGDGTDNAPFLGGKACLTEGGIRVPLIIRAAGQTNSGWIEQAVDYTDIYPTIVAAAGYNARRIIEQEDLDGQSLLPLVTNTHDGTYDKNERYWHYPFNVIYNSPYDGYALTPHSAVRIGDDKLIFDWHGRLHLYDIAKDPYEKNDLATADPELTEALFAKLMNWLEENVDRRYWPVLNPDYKPELEVREVPFQNLVK</sequence>
<reference evidence="9 10" key="1">
    <citation type="submission" date="2019-08" db="EMBL/GenBank/DDBJ databases">
        <title>Lewinella sp. strain SSH13 Genome sequencing and assembly.</title>
        <authorList>
            <person name="Kim I."/>
        </authorList>
    </citation>
    <scope>NUCLEOTIDE SEQUENCE [LARGE SCALE GENOMIC DNA]</scope>
    <source>
        <strain evidence="9 10">SSH13</strain>
    </source>
</reference>
<feature type="domain" description="Sulfatase N-terminal" evidence="8">
    <location>
        <begin position="40"/>
        <end position="423"/>
    </location>
</feature>
<keyword evidence="6" id="KW-0106">Calcium</keyword>
<dbReference type="PANTHER" id="PTHR42693">
    <property type="entry name" value="ARYLSULFATASE FAMILY MEMBER"/>
    <property type="match status" value="1"/>
</dbReference>
<dbReference type="Gene3D" id="3.40.720.10">
    <property type="entry name" value="Alkaline Phosphatase, subunit A"/>
    <property type="match status" value="1"/>
</dbReference>
<dbReference type="RefSeq" id="WP_147932831.1">
    <property type="nucleotide sequence ID" value="NZ_VOXD01000056.1"/>
</dbReference>
<evidence type="ECO:0000256" key="5">
    <source>
        <dbReference type="ARBA" id="ARBA00022801"/>
    </source>
</evidence>
<comment type="similarity">
    <text evidence="2">Belongs to the sulfatase family.</text>
</comment>
<gene>
    <name evidence="9" type="ORF">FUA23_21435</name>
</gene>
<keyword evidence="5 9" id="KW-0378">Hydrolase</keyword>
<evidence type="ECO:0000256" key="1">
    <source>
        <dbReference type="ARBA" id="ARBA00001913"/>
    </source>
</evidence>
<dbReference type="InterPro" id="IPR050738">
    <property type="entry name" value="Sulfatase"/>
</dbReference>
<dbReference type="EMBL" id="VOXD01000056">
    <property type="protein sequence ID" value="TXF83900.1"/>
    <property type="molecule type" value="Genomic_DNA"/>
</dbReference>
<evidence type="ECO:0000256" key="7">
    <source>
        <dbReference type="SAM" id="SignalP"/>
    </source>
</evidence>
<dbReference type="GO" id="GO:0004065">
    <property type="term" value="F:arylsulfatase activity"/>
    <property type="evidence" value="ECO:0007669"/>
    <property type="project" value="TreeGrafter"/>
</dbReference>
<evidence type="ECO:0000313" key="10">
    <source>
        <dbReference type="Proteomes" id="UP000321907"/>
    </source>
</evidence>
<evidence type="ECO:0000256" key="2">
    <source>
        <dbReference type="ARBA" id="ARBA00008779"/>
    </source>
</evidence>
<dbReference type="AlphaFoldDB" id="A0A5C7F3L6"/>
<dbReference type="SUPFAM" id="SSF53649">
    <property type="entry name" value="Alkaline phosphatase-like"/>
    <property type="match status" value="1"/>
</dbReference>
<evidence type="ECO:0000256" key="3">
    <source>
        <dbReference type="ARBA" id="ARBA00022723"/>
    </source>
</evidence>
<evidence type="ECO:0000256" key="6">
    <source>
        <dbReference type="ARBA" id="ARBA00022837"/>
    </source>
</evidence>
<dbReference type="Gene3D" id="3.30.1120.10">
    <property type="match status" value="1"/>
</dbReference>
<comment type="caution">
    <text evidence="9">The sequence shown here is derived from an EMBL/GenBank/DDBJ whole genome shotgun (WGS) entry which is preliminary data.</text>
</comment>
<evidence type="ECO:0000313" key="9">
    <source>
        <dbReference type="EMBL" id="TXF83900.1"/>
    </source>
</evidence>
<name>A0A5C7F3L6_9BACT</name>
<dbReference type="Pfam" id="PF00884">
    <property type="entry name" value="Sulfatase"/>
    <property type="match status" value="1"/>
</dbReference>
<accession>A0A5C7F3L6</accession>
<evidence type="ECO:0000256" key="4">
    <source>
        <dbReference type="ARBA" id="ARBA00022729"/>
    </source>
</evidence>
<dbReference type="GO" id="GO:0016740">
    <property type="term" value="F:transferase activity"/>
    <property type="evidence" value="ECO:0007669"/>
    <property type="project" value="UniProtKB-KW"/>
</dbReference>
<feature type="chain" id="PRO_5022777931" evidence="7">
    <location>
        <begin position="28"/>
        <end position="562"/>
    </location>
</feature>
<dbReference type="GO" id="GO:0046872">
    <property type="term" value="F:metal ion binding"/>
    <property type="evidence" value="ECO:0007669"/>
    <property type="project" value="UniProtKB-KW"/>
</dbReference>
<organism evidence="9 10">
    <name type="scientific">Neolewinella aurantiaca</name>
    <dbReference type="NCBI Taxonomy" id="2602767"/>
    <lineage>
        <taxon>Bacteria</taxon>
        <taxon>Pseudomonadati</taxon>
        <taxon>Bacteroidota</taxon>
        <taxon>Saprospiria</taxon>
        <taxon>Saprospirales</taxon>
        <taxon>Lewinellaceae</taxon>
        <taxon>Neolewinella</taxon>
    </lineage>
</organism>
<feature type="signal peptide" evidence="7">
    <location>
        <begin position="1"/>
        <end position="27"/>
    </location>
</feature>
<keyword evidence="10" id="KW-1185">Reference proteome</keyword>
<keyword evidence="9" id="KW-0808">Transferase</keyword>
<keyword evidence="3" id="KW-0479">Metal-binding</keyword>
<dbReference type="Proteomes" id="UP000321907">
    <property type="component" value="Unassembled WGS sequence"/>
</dbReference>
<evidence type="ECO:0000259" key="8">
    <source>
        <dbReference type="Pfam" id="PF00884"/>
    </source>
</evidence>
<dbReference type="PANTHER" id="PTHR42693:SF42">
    <property type="entry name" value="ARYLSULFATASE G"/>
    <property type="match status" value="1"/>
</dbReference>